<protein>
    <submittedName>
        <fullName evidence="2">Uncharacterized protein</fullName>
    </submittedName>
</protein>
<evidence type="ECO:0000256" key="1">
    <source>
        <dbReference type="SAM" id="MobiDB-lite"/>
    </source>
</evidence>
<dbReference type="EMBL" id="QUMX01000019">
    <property type="protein sequence ID" value="REG45764.1"/>
    <property type="molecule type" value="Genomic_DNA"/>
</dbReference>
<feature type="compositionally biased region" description="Basic and acidic residues" evidence="1">
    <location>
        <begin position="16"/>
        <end position="25"/>
    </location>
</feature>
<feature type="region of interest" description="Disordered" evidence="1">
    <location>
        <begin position="1"/>
        <end position="63"/>
    </location>
</feature>
<name>A0AAQ0KL46_PARVE</name>
<keyword evidence="3" id="KW-1185">Reference proteome</keyword>
<dbReference type="Proteomes" id="UP000256794">
    <property type="component" value="Unassembled WGS sequence"/>
</dbReference>
<comment type="caution">
    <text evidence="2">The sequence shown here is derived from an EMBL/GenBank/DDBJ whole genome shotgun (WGS) entry which is preliminary data.</text>
</comment>
<reference evidence="2 3" key="1">
    <citation type="submission" date="2018-08" db="EMBL/GenBank/DDBJ databases">
        <title>Genomic Encyclopedia of Archaeal and Bacterial Type Strains, Phase II (KMG-II): from individual species to whole genera.</title>
        <authorList>
            <person name="Goeker M."/>
        </authorList>
    </citation>
    <scope>NUCLEOTIDE SEQUENCE [LARGE SCALE GENOMIC DNA]</scope>
    <source>
        <strain evidence="2 3">DSM 582</strain>
    </source>
</reference>
<evidence type="ECO:0000313" key="2">
    <source>
        <dbReference type="EMBL" id="REG45764.1"/>
    </source>
</evidence>
<gene>
    <name evidence="2" type="ORF">ATH84_101932</name>
</gene>
<feature type="compositionally biased region" description="Basic and acidic residues" evidence="1">
    <location>
        <begin position="33"/>
        <end position="63"/>
    </location>
</feature>
<organism evidence="2 3">
    <name type="scientific">Paracoccus versutus</name>
    <name type="common">Thiobacillus versutus</name>
    <dbReference type="NCBI Taxonomy" id="34007"/>
    <lineage>
        <taxon>Bacteria</taxon>
        <taxon>Pseudomonadati</taxon>
        <taxon>Pseudomonadota</taxon>
        <taxon>Alphaproteobacteria</taxon>
        <taxon>Rhodobacterales</taxon>
        <taxon>Paracoccaceae</taxon>
        <taxon>Paracoccus</taxon>
    </lineage>
</organism>
<sequence length="63" mass="7374">MPYAVKQRIPLPTHPNRLEVSEEGRTPFLTVKTPRDKDHPDYREGALDSRPRIDLERLGNHEK</sequence>
<proteinExistence type="predicted"/>
<evidence type="ECO:0000313" key="3">
    <source>
        <dbReference type="Proteomes" id="UP000256794"/>
    </source>
</evidence>
<accession>A0AAQ0KL46</accession>
<dbReference type="AlphaFoldDB" id="A0AAQ0KL46"/>